<name>A0A3T1CL80_9SPHN</name>
<dbReference type="Proteomes" id="UP000290057">
    <property type="component" value="Chromosome"/>
</dbReference>
<feature type="coiled-coil region" evidence="1">
    <location>
        <begin position="506"/>
        <end position="533"/>
    </location>
</feature>
<keyword evidence="1" id="KW-0175">Coiled coil</keyword>
<feature type="domain" description="CHAT" evidence="2">
    <location>
        <begin position="655"/>
        <end position="987"/>
    </location>
</feature>
<keyword evidence="4" id="KW-1185">Reference proteome</keyword>
<sequence length="994" mass="105415">MLLTAAPTPAQESTRAISYADSFPIGSNGLCEAQILPPEAGAGLFDRSYAIVCRDAAAPVGKLWVQRNADLAEATTRLLPDADCQAADSDALPDLLGTGTSAACTDPEMGTRRVFAAGEMDGRLYAGEAITAYADAVRLGLVALAQDRLVEGNVEIPLTESDDAVAFARAQARALAEDALLAEAYRRSNSGDFAEAAEFFAETAAMAQGGDAVEARLNAALLQSNLGNYAEAARGFSSVRGEVSGSPVLARLLRNYEAIDALNADAPLVALEILDRPLPSGTGSRDALEALEISDALASRLAAEQPGALDTVGGLTVLERAELLDGQTEYLKATALNLLGRGSAAESHLAAANVKLAAVRNGSVRSILWLRAQVLGELADLAEGRGDTGAVEAYHAQAIGLLETNYPNSPALLSSKAQWAAYLARSGETERALATYRDLVGNVDGKPAAALSRLLVPFFDLLTDGGVAQDEAAADLFHASQLLQRPGLAQTQAVLARELSGGSDEASQLFRKAVNLRRSVEQLRNRIALIEGQAETDPMAAEQLLSQRATLQGLESEQLALQDRLAQYPRFRAVSDGRVTLEELQATLGTDEGYLKLATLEGAIFAVFATADSARAYRLNIDPEALEEEVDALRATIAYVEGGQTLTFPFDIERSRALYRSLFDPVDDQLASLRHLVFEPDGAMLRLPANLLVRDDDSVDRYVERITQGGDEYDFTGTNWLGRAVRISTAVSPSAFRDARNAPRSSAKHEYIGFGENTPLTEARGTTGTRSALAGGADCLWAPSIWDYPIRADELYTAARSLGAAGVEERILTGDRFTDTAVSAMKDLDEYRILHFATHGLVTAPQPECPPRPALLTSFGDAQSDGLLSFAEIFDLEIDADLVILSACDTAGAATLGASLEAGVAGGGFALDGLVRAFVGAGGRTVIASHWPVPDDYDATTRLVDGFFAADRGAELAEAMRRSQQALMDDSDTSHPFYWAAFAIVGDGAAPLHK</sequence>
<evidence type="ECO:0000259" key="2">
    <source>
        <dbReference type="Pfam" id="PF12770"/>
    </source>
</evidence>
<gene>
    <name evidence="3" type="ORF">EKJ_26220</name>
</gene>
<protein>
    <submittedName>
        <fullName evidence="3">CHAT domain-containing protein</fullName>
    </submittedName>
</protein>
<dbReference type="AlphaFoldDB" id="A0A3T1CL80"/>
<evidence type="ECO:0000256" key="1">
    <source>
        <dbReference type="SAM" id="Coils"/>
    </source>
</evidence>
<dbReference type="Pfam" id="PF12770">
    <property type="entry name" value="CHAT"/>
    <property type="match status" value="1"/>
</dbReference>
<dbReference type="EMBL" id="AP019389">
    <property type="protein sequence ID" value="BBI21775.1"/>
    <property type="molecule type" value="Genomic_DNA"/>
</dbReference>
<reference evidence="3 4" key="1">
    <citation type="submission" date="2019-01" db="EMBL/GenBank/DDBJ databases">
        <title>Complete genome sequence of Erythrobacter flavus KJ5.</title>
        <authorList>
            <person name="Kanesaki Y."/>
            <person name="Brotosudarmo T."/>
            <person name="Moriuchi R."/>
            <person name="Awai K."/>
        </authorList>
    </citation>
    <scope>NUCLEOTIDE SEQUENCE [LARGE SCALE GENOMIC DNA]</scope>
    <source>
        <strain evidence="3 4">KJ5</strain>
    </source>
</reference>
<evidence type="ECO:0000313" key="3">
    <source>
        <dbReference type="EMBL" id="BBI21775.1"/>
    </source>
</evidence>
<accession>A0A3T1CL80</accession>
<proteinExistence type="predicted"/>
<evidence type="ECO:0000313" key="4">
    <source>
        <dbReference type="Proteomes" id="UP000290057"/>
    </source>
</evidence>
<organism evidence="3 4">
    <name type="scientific">Qipengyuania flava</name>
    <dbReference type="NCBI Taxonomy" id="192812"/>
    <lineage>
        <taxon>Bacteria</taxon>
        <taxon>Pseudomonadati</taxon>
        <taxon>Pseudomonadota</taxon>
        <taxon>Alphaproteobacteria</taxon>
        <taxon>Sphingomonadales</taxon>
        <taxon>Erythrobacteraceae</taxon>
        <taxon>Qipengyuania</taxon>
    </lineage>
</organism>
<dbReference type="InterPro" id="IPR024983">
    <property type="entry name" value="CHAT_dom"/>
</dbReference>